<comment type="pathway">
    <text evidence="2 7">Glycan metabolism; osmoregulated periplasmic glucan (OPG) biosynthesis.</text>
</comment>
<dbReference type="EMBL" id="CP002745">
    <property type="protein sequence ID" value="AEK61261.1"/>
    <property type="molecule type" value="Genomic_DNA"/>
</dbReference>
<dbReference type="KEGG" id="cfu:CFU_1429"/>
<reference evidence="9 10" key="4">
    <citation type="journal article" date="2010" name="Environ. Microbiol.">
        <title>The bacterial genus Collimonas: mycophagy, weathering and other adaptive solutions to life in oligotrophic soil environments.</title>
        <authorList>
            <person name="Leveau J.H."/>
            <person name="Uroz S."/>
            <person name="de Boer W."/>
        </authorList>
    </citation>
    <scope>NUCLEOTIDE SEQUENCE [LARGE SCALE GENOMIC DNA]</scope>
    <source>
        <strain evidence="9 10">Ter331</strain>
    </source>
</reference>
<keyword evidence="6 7" id="KW-0574">Periplasm</keyword>
<keyword evidence="10" id="KW-1185">Reference proteome</keyword>
<dbReference type="eggNOG" id="COG3131">
    <property type="taxonomic scope" value="Bacteria"/>
</dbReference>
<dbReference type="STRING" id="1005048.CFU_1429"/>
<dbReference type="PIRSF" id="PIRSF006281">
    <property type="entry name" value="MdoG"/>
    <property type="match status" value="1"/>
</dbReference>
<dbReference type="HOGENOM" id="CLU_023403_2_0_4"/>
<evidence type="ECO:0000256" key="1">
    <source>
        <dbReference type="ARBA" id="ARBA00004418"/>
    </source>
</evidence>
<dbReference type="Gene3D" id="2.70.98.10">
    <property type="match status" value="1"/>
</dbReference>
<evidence type="ECO:0000256" key="5">
    <source>
        <dbReference type="ARBA" id="ARBA00022729"/>
    </source>
</evidence>
<reference evidence="9 10" key="3">
    <citation type="journal article" date="2008" name="FEMS Microbiol. Ecol.">
        <title>Identification and characterization of genes underlying chitinolysis in Collimonas fungivorans Ter331.</title>
        <authorList>
            <person name="Fritsche K."/>
            <person name="de Boer W."/>
            <person name="Gerards S."/>
            <person name="van den Berg M."/>
            <person name="van Veen J.A."/>
            <person name="Leveau J.H."/>
        </authorList>
    </citation>
    <scope>NUCLEOTIDE SEQUENCE [LARGE SCALE GENOMIC DNA]</scope>
    <source>
        <strain evidence="9 10">Ter331</strain>
    </source>
</reference>
<evidence type="ECO:0000256" key="3">
    <source>
        <dbReference type="ARBA" id="ARBA00009284"/>
    </source>
</evidence>
<evidence type="ECO:0000256" key="6">
    <source>
        <dbReference type="ARBA" id="ARBA00022764"/>
    </source>
</evidence>
<evidence type="ECO:0000256" key="2">
    <source>
        <dbReference type="ARBA" id="ARBA00005001"/>
    </source>
</evidence>
<dbReference type="InterPro" id="IPR014438">
    <property type="entry name" value="Glucan_biosyn_MdoG/MdoD"/>
</dbReference>
<dbReference type="AlphaFoldDB" id="G0AJP6"/>
<dbReference type="InterPro" id="IPR011013">
    <property type="entry name" value="Gal_mutarotase_sf_dom"/>
</dbReference>
<keyword evidence="5 7" id="KW-0732">Signal</keyword>
<dbReference type="SUPFAM" id="SSF74650">
    <property type="entry name" value="Galactose mutarotase-like"/>
    <property type="match status" value="1"/>
</dbReference>
<sequence length="523" mass="59177">MSDGNPMHLNLFQRTPSALARVRSVILPVALLLPWMGGNAFAFDFNNVAKQAKELAASSYSKPEGNLPKEISNLDYEQYKDIRFLPEKFTWRSQKLPFELAFFHEGYAFDQPVKISEINGQSVKEIRFDPNDFDYGGNKVDPRKLRGLGFAGFRVHYPLNTSKYKDEVLSFLGASYFRALGKDQTYGLSARGLAIDTGLSSGEEFPRFTEFWVERPKASDKELTIYALLNSRRVTGAYRFVLKPGSDTTVDVKAQLYLRENVSKLGLAPLTSMYLHGDNQRSQGEDYRPEVHDSDGLSVASGTGEWIWRPLVNPKRLLVTSYSLSNPAGFGLMQRDRDFGSYQDLDAKYERRPSAWIQPKGNWGSGRVELVQIPTPDETNDNVVAFWVPENVPKVGQPFNLEYTLSWQKEAEKRPPLSWVTQTRRGFGYQKKSDDNSIGLVVDFDGPVFKKLSDKVQPEGVVSADDNGKVLETKVFRNEATGGWRMTVRVRRNEDNKPVELRGFLRGGSTTLSETWSYILPPN</sequence>
<dbReference type="InterPro" id="IPR023704">
    <property type="entry name" value="MdoG_OpgG"/>
</dbReference>
<dbReference type="GO" id="GO:0051274">
    <property type="term" value="P:beta-glucan biosynthetic process"/>
    <property type="evidence" value="ECO:0007669"/>
    <property type="project" value="TreeGrafter"/>
</dbReference>
<reference evidence="9 10" key="1">
    <citation type="journal article" date="2004" name="Environ. Microbiol.">
        <title>Phylogeny-function analysis of (meta)genomic libraries: screening for expression of ribosomal RNA genes by large-insert library fluorescent in situ hybridization (LIL-FISH).</title>
        <authorList>
            <person name="Leveau J.H."/>
            <person name="Gerards S."/>
            <person name="de Boer W."/>
            <person name="van Veen J.A."/>
        </authorList>
    </citation>
    <scope>NUCLEOTIDE SEQUENCE [LARGE SCALE GENOMIC DNA]</scope>
    <source>
        <strain evidence="9 10">Ter331</strain>
    </source>
</reference>
<proteinExistence type="inferred from homology"/>
<dbReference type="HAMAP" id="MF_01069">
    <property type="entry name" value="MdoG_OpgG"/>
    <property type="match status" value="1"/>
</dbReference>
<dbReference type="PANTHER" id="PTHR30504:SF4">
    <property type="entry name" value="GLUCANS BIOSYNTHESIS PROTEIN G"/>
    <property type="match status" value="1"/>
</dbReference>
<dbReference type="SUPFAM" id="SSF81296">
    <property type="entry name" value="E set domains"/>
    <property type="match status" value="1"/>
</dbReference>
<reference evidence="10" key="6">
    <citation type="submission" date="2011-05" db="EMBL/GenBank/DDBJ databases">
        <title>Complete sequence of Collimonas fungivorans Ter331.</title>
        <authorList>
            <person name="Leveau J.H."/>
        </authorList>
    </citation>
    <scope>NUCLEOTIDE SEQUENCE [LARGE SCALE GENOMIC DNA]</scope>
    <source>
        <strain evidence="10">Ter331</strain>
    </source>
</reference>
<evidence type="ECO:0000259" key="8">
    <source>
        <dbReference type="Pfam" id="PF04349"/>
    </source>
</evidence>
<evidence type="ECO:0000313" key="9">
    <source>
        <dbReference type="EMBL" id="AEK61261.1"/>
    </source>
</evidence>
<dbReference type="PANTHER" id="PTHR30504">
    <property type="entry name" value="GLUCANS BIOSYNTHESIS PROTEIN"/>
    <property type="match status" value="1"/>
</dbReference>
<name>G0AJP6_COLFT</name>
<dbReference type="Pfam" id="PF04349">
    <property type="entry name" value="MdoG"/>
    <property type="match status" value="1"/>
</dbReference>
<dbReference type="FunFam" id="2.70.98.10:FF:000001">
    <property type="entry name" value="Glucans biosynthesis protein G"/>
    <property type="match status" value="1"/>
</dbReference>
<dbReference type="InterPro" id="IPR013783">
    <property type="entry name" value="Ig-like_fold"/>
</dbReference>
<feature type="domain" description="Glucan biosynthesis periplasmic MdoG C-terminal" evidence="8">
    <location>
        <begin position="43"/>
        <end position="518"/>
    </location>
</feature>
<dbReference type="GO" id="GO:0030288">
    <property type="term" value="C:outer membrane-bounded periplasmic space"/>
    <property type="evidence" value="ECO:0007669"/>
    <property type="project" value="TreeGrafter"/>
</dbReference>
<gene>
    <name evidence="9" type="primary">mdoG</name>
    <name evidence="7" type="synonym">opgG</name>
    <name evidence="9" type="ordered locus">CFU_1429</name>
</gene>
<evidence type="ECO:0000256" key="4">
    <source>
        <dbReference type="ARBA" id="ARBA00015376"/>
    </source>
</evidence>
<dbReference type="InterPro" id="IPR014718">
    <property type="entry name" value="GH-type_carb-bd"/>
</dbReference>
<evidence type="ECO:0000256" key="7">
    <source>
        <dbReference type="HAMAP-Rule" id="MF_01069"/>
    </source>
</evidence>
<organism evidence="9 10">
    <name type="scientific">Collimonas fungivorans (strain Ter331)</name>
    <dbReference type="NCBI Taxonomy" id="1005048"/>
    <lineage>
        <taxon>Bacteria</taxon>
        <taxon>Pseudomonadati</taxon>
        <taxon>Pseudomonadota</taxon>
        <taxon>Betaproteobacteria</taxon>
        <taxon>Burkholderiales</taxon>
        <taxon>Oxalobacteraceae</taxon>
        <taxon>Collimonas</taxon>
    </lineage>
</organism>
<dbReference type="InterPro" id="IPR014756">
    <property type="entry name" value="Ig_E-set"/>
</dbReference>
<reference evidence="9 10" key="2">
    <citation type="journal article" date="2006" name="J. Microbiol. Methods">
        <title>Genomic flank-sequencing of plasposon insertion sites for rapid identification of functional genes.</title>
        <authorList>
            <person name="Leveau J.H."/>
            <person name="Gerards S."/>
            <person name="Fritsche K."/>
            <person name="Zondag G."/>
            <person name="van Veen J.A."/>
        </authorList>
    </citation>
    <scope>NUCLEOTIDE SEQUENCE [LARGE SCALE GENOMIC DNA]</scope>
    <source>
        <strain evidence="9 10">Ter331</strain>
    </source>
</reference>
<protein>
    <recommendedName>
        <fullName evidence="4 7">Glucans biosynthesis protein G</fullName>
    </recommendedName>
</protein>
<dbReference type="InterPro" id="IPR007444">
    <property type="entry name" value="Glucan_biosyn_MdoG_C"/>
</dbReference>
<comment type="subcellular location">
    <subcellularLocation>
        <location evidence="1 7">Periplasm</location>
    </subcellularLocation>
</comment>
<accession>G0AJP6</accession>
<dbReference type="GO" id="GO:0030246">
    <property type="term" value="F:carbohydrate binding"/>
    <property type="evidence" value="ECO:0007669"/>
    <property type="project" value="InterPro"/>
</dbReference>
<dbReference type="Gene3D" id="2.60.40.10">
    <property type="entry name" value="Immunoglobulins"/>
    <property type="match status" value="1"/>
</dbReference>
<dbReference type="GO" id="GO:0003824">
    <property type="term" value="F:catalytic activity"/>
    <property type="evidence" value="ECO:0007669"/>
    <property type="project" value="InterPro"/>
</dbReference>
<reference evidence="9 10" key="5">
    <citation type="journal article" date="2011" name="ISME J.">
        <title>Dual transcriptional profiling of a bacterial/fungal confrontation: Collimonas fungivorans versus Aspergillus niger.</title>
        <authorList>
            <person name="Mela F."/>
            <person name="Fritsche K."/>
            <person name="de Boer W."/>
            <person name="van Veen J.A."/>
            <person name="de Graaff L.H."/>
            <person name="van den Berg M."/>
            <person name="Leveau J.H."/>
        </authorList>
    </citation>
    <scope>NUCLEOTIDE SEQUENCE [LARGE SCALE GENOMIC DNA]</scope>
    <source>
        <strain evidence="9 10">Ter331</strain>
    </source>
</reference>
<dbReference type="Proteomes" id="UP000008392">
    <property type="component" value="Chromosome"/>
</dbReference>
<evidence type="ECO:0000313" key="10">
    <source>
        <dbReference type="Proteomes" id="UP000008392"/>
    </source>
</evidence>
<comment type="function">
    <text evidence="7">Involved in the biosynthesis of osmoregulated periplasmic glucans (OPGs).</text>
</comment>
<comment type="similarity">
    <text evidence="3 7">Belongs to the OpgD/OpgG family.</text>
</comment>
<dbReference type="UniPathway" id="UPA00637"/>